<evidence type="ECO:0000256" key="5">
    <source>
        <dbReference type="ARBA" id="ARBA00023242"/>
    </source>
</evidence>
<protein>
    <submittedName>
        <fullName evidence="6">Uncharacterized protein</fullName>
    </submittedName>
</protein>
<reference evidence="6" key="1">
    <citation type="journal article" date="2020" name="Stud. Mycol.">
        <title>101 Dothideomycetes genomes: a test case for predicting lifestyles and emergence of pathogens.</title>
        <authorList>
            <person name="Haridas S."/>
            <person name="Albert R."/>
            <person name="Binder M."/>
            <person name="Bloem J."/>
            <person name="Labutti K."/>
            <person name="Salamov A."/>
            <person name="Andreopoulos B."/>
            <person name="Baker S."/>
            <person name="Barry K."/>
            <person name="Bills G."/>
            <person name="Bluhm B."/>
            <person name="Cannon C."/>
            <person name="Castanera R."/>
            <person name="Culley D."/>
            <person name="Daum C."/>
            <person name="Ezra D."/>
            <person name="Gonzalez J."/>
            <person name="Henrissat B."/>
            <person name="Kuo A."/>
            <person name="Liang C."/>
            <person name="Lipzen A."/>
            <person name="Lutzoni F."/>
            <person name="Magnuson J."/>
            <person name="Mondo S."/>
            <person name="Nolan M."/>
            <person name="Ohm R."/>
            <person name="Pangilinan J."/>
            <person name="Park H.-J."/>
            <person name="Ramirez L."/>
            <person name="Alfaro M."/>
            <person name="Sun H."/>
            <person name="Tritt A."/>
            <person name="Yoshinaga Y."/>
            <person name="Zwiers L.-H."/>
            <person name="Turgeon B."/>
            <person name="Goodwin S."/>
            <person name="Spatafora J."/>
            <person name="Crous P."/>
            <person name="Grigoriev I."/>
        </authorList>
    </citation>
    <scope>NUCLEOTIDE SEQUENCE</scope>
    <source>
        <strain evidence="6">CBS 107.79</strain>
    </source>
</reference>
<dbReference type="CDD" id="cd12148">
    <property type="entry name" value="fungal_TF_MHR"/>
    <property type="match status" value="1"/>
</dbReference>
<evidence type="ECO:0000256" key="2">
    <source>
        <dbReference type="ARBA" id="ARBA00022723"/>
    </source>
</evidence>
<keyword evidence="7" id="KW-1185">Reference proteome</keyword>
<evidence type="ECO:0000256" key="4">
    <source>
        <dbReference type="ARBA" id="ARBA00023163"/>
    </source>
</evidence>
<dbReference type="Proteomes" id="UP000800036">
    <property type="component" value="Unassembled WGS sequence"/>
</dbReference>
<name>A0A6A5VD71_9PLEO</name>
<keyword evidence="4" id="KW-0804">Transcription</keyword>
<accession>A0A6A5VD71</accession>
<dbReference type="EMBL" id="ML976695">
    <property type="protein sequence ID" value="KAF1971167.1"/>
    <property type="molecule type" value="Genomic_DNA"/>
</dbReference>
<organism evidence="6 7">
    <name type="scientific">Bimuria novae-zelandiae CBS 107.79</name>
    <dbReference type="NCBI Taxonomy" id="1447943"/>
    <lineage>
        <taxon>Eukaryota</taxon>
        <taxon>Fungi</taxon>
        <taxon>Dikarya</taxon>
        <taxon>Ascomycota</taxon>
        <taxon>Pezizomycotina</taxon>
        <taxon>Dothideomycetes</taxon>
        <taxon>Pleosporomycetidae</taxon>
        <taxon>Pleosporales</taxon>
        <taxon>Massarineae</taxon>
        <taxon>Didymosphaeriaceae</taxon>
        <taxon>Bimuria</taxon>
    </lineage>
</organism>
<proteinExistence type="predicted"/>
<dbReference type="GO" id="GO:0005634">
    <property type="term" value="C:nucleus"/>
    <property type="evidence" value="ECO:0007669"/>
    <property type="project" value="UniProtKB-SubCell"/>
</dbReference>
<dbReference type="PANTHER" id="PTHR47338:SF7">
    <property type="entry name" value="ZN(II)2CYS6 TRANSCRIPTION FACTOR (EUROFUNG)"/>
    <property type="match status" value="1"/>
</dbReference>
<gene>
    <name evidence="6" type="ORF">BU23DRAFT_600466</name>
</gene>
<keyword evidence="5" id="KW-0539">Nucleus</keyword>
<comment type="subcellular location">
    <subcellularLocation>
        <location evidence="1">Nucleus</location>
    </subcellularLocation>
</comment>
<keyword evidence="3" id="KW-0805">Transcription regulation</keyword>
<evidence type="ECO:0000256" key="1">
    <source>
        <dbReference type="ARBA" id="ARBA00004123"/>
    </source>
</evidence>
<evidence type="ECO:0000313" key="7">
    <source>
        <dbReference type="Proteomes" id="UP000800036"/>
    </source>
</evidence>
<keyword evidence="2" id="KW-0479">Metal-binding</keyword>
<dbReference type="GO" id="GO:0046872">
    <property type="term" value="F:metal ion binding"/>
    <property type="evidence" value="ECO:0007669"/>
    <property type="project" value="UniProtKB-KW"/>
</dbReference>
<dbReference type="AlphaFoldDB" id="A0A6A5VD71"/>
<dbReference type="InterPro" id="IPR050815">
    <property type="entry name" value="TF_fung"/>
</dbReference>
<dbReference type="PANTHER" id="PTHR47338">
    <property type="entry name" value="ZN(II)2CYS6 TRANSCRIPTION FACTOR (EUROFUNG)-RELATED"/>
    <property type="match status" value="1"/>
</dbReference>
<sequence>MPQLFGEPEASSEQPISTFILRVLDVRNRILQYMKRLLDTPSSPQGSWTHFRALESELKATQDSLPSEFAFNTRAYQLRAFSPERTTFIVLHLIIHHCHCKLYRLLNPGYREALPQS</sequence>
<feature type="non-terminal residue" evidence="6">
    <location>
        <position position="117"/>
    </location>
</feature>
<dbReference type="OrthoDB" id="103349at2759"/>
<evidence type="ECO:0000313" key="6">
    <source>
        <dbReference type="EMBL" id="KAF1971167.1"/>
    </source>
</evidence>
<evidence type="ECO:0000256" key="3">
    <source>
        <dbReference type="ARBA" id="ARBA00023015"/>
    </source>
</evidence>
<dbReference type="GO" id="GO:0000981">
    <property type="term" value="F:DNA-binding transcription factor activity, RNA polymerase II-specific"/>
    <property type="evidence" value="ECO:0007669"/>
    <property type="project" value="InterPro"/>
</dbReference>